<dbReference type="InterPro" id="IPR023477">
    <property type="entry name" value="Adenylate_kinase_AdkA"/>
</dbReference>
<dbReference type="Pfam" id="PF13207">
    <property type="entry name" value="AAA_17"/>
    <property type="match status" value="1"/>
</dbReference>
<dbReference type="OrthoDB" id="26198at2157"/>
<evidence type="ECO:0000256" key="2">
    <source>
        <dbReference type="ARBA" id="ARBA00004496"/>
    </source>
</evidence>
<dbReference type="GO" id="GO:0004017">
    <property type="term" value="F:AMP kinase activity"/>
    <property type="evidence" value="ECO:0007669"/>
    <property type="project" value="UniProtKB-UniRule"/>
</dbReference>
<dbReference type="GO" id="GO:0005524">
    <property type="term" value="F:ATP binding"/>
    <property type="evidence" value="ECO:0007669"/>
    <property type="project" value="UniProtKB-UniRule"/>
</dbReference>
<evidence type="ECO:0000256" key="3">
    <source>
        <dbReference type="ARBA" id="ARBA00007088"/>
    </source>
</evidence>
<dbReference type="GO" id="GO:0005737">
    <property type="term" value="C:cytoplasm"/>
    <property type="evidence" value="ECO:0007669"/>
    <property type="project" value="UniProtKB-SubCell"/>
</dbReference>
<evidence type="ECO:0000256" key="4">
    <source>
        <dbReference type="ARBA" id="ARBA00012955"/>
    </source>
</evidence>
<evidence type="ECO:0000256" key="1">
    <source>
        <dbReference type="ARBA" id="ARBA00000582"/>
    </source>
</evidence>
<reference evidence="14" key="1">
    <citation type="submission" date="2013-06" db="EMBL/GenBank/DDBJ databases">
        <title>Complete Genome Sequence of Hyperthermophilic Palaeococcus pacificus DY20341T, Isolated from a Deep-Sea Hydrothermal Sediments.</title>
        <authorList>
            <person name="Zeng X."/>
            <person name="Shao Z."/>
        </authorList>
    </citation>
    <scope>NUCLEOTIDE SEQUENCE [LARGE SCALE GENOMIC DNA]</scope>
    <source>
        <strain evidence="14">DY20341</strain>
    </source>
</reference>
<dbReference type="EC" id="2.7.4.3" evidence="4 12"/>
<evidence type="ECO:0000313" key="13">
    <source>
        <dbReference type="EMBL" id="AIF68804.1"/>
    </source>
</evidence>
<dbReference type="HAMAP" id="MF_00234">
    <property type="entry name" value="Adenylate_kinase_AdkA"/>
    <property type="match status" value="1"/>
</dbReference>
<dbReference type="SUPFAM" id="SSF52540">
    <property type="entry name" value="P-loop containing nucleoside triphosphate hydrolases"/>
    <property type="match status" value="1"/>
</dbReference>
<organism evidence="13 14">
    <name type="scientific">Palaeococcus pacificus DY20341</name>
    <dbReference type="NCBI Taxonomy" id="1343739"/>
    <lineage>
        <taxon>Archaea</taxon>
        <taxon>Methanobacteriati</taxon>
        <taxon>Methanobacteriota</taxon>
        <taxon>Thermococci</taxon>
        <taxon>Thermococcales</taxon>
        <taxon>Thermococcaceae</taxon>
        <taxon>Palaeococcus</taxon>
    </lineage>
</organism>
<dbReference type="RefSeq" id="WP_048164370.1">
    <property type="nucleotide sequence ID" value="NZ_CP006019.1"/>
</dbReference>
<sequence length="196" mass="22403">MPFVVVITGIPGVGKSTITRLALKRTRAKFRLLNFGDLMFEEAVRIGLVRHRDEMRKLSLQTQKKLQLKAAQKIADLAKREPILLDTHCTIKTPLGYLLGLPRDVIETISPNFVVIIEAFPSEILGRRLRDLKRDRDVETEEQIKRHQDLNRAAAIVYAMYSNALIKIIENHEDKGLEEAVEELVKILDLAVREND</sequence>
<dbReference type="EMBL" id="CP006019">
    <property type="protein sequence ID" value="AIF68804.1"/>
    <property type="molecule type" value="Genomic_DNA"/>
</dbReference>
<feature type="binding site" evidence="12">
    <location>
        <begin position="9"/>
        <end position="17"/>
    </location>
    <ligand>
        <name>ATP</name>
        <dbReference type="ChEBI" id="CHEBI:30616"/>
    </ligand>
</feature>
<dbReference type="HOGENOM" id="CLU_119371_0_0_2"/>
<keyword evidence="14" id="KW-1185">Reference proteome</keyword>
<dbReference type="GeneID" id="24841500"/>
<keyword evidence="10 12" id="KW-0067">ATP-binding</keyword>
<dbReference type="STRING" id="1343739.PAP_01835"/>
<dbReference type="AlphaFoldDB" id="A0A075LR56"/>
<name>A0A075LR56_9EURY</name>
<accession>A0A075LR56</accession>
<comment type="subcellular location">
    <subcellularLocation>
        <location evidence="2 12">Cytoplasm</location>
    </subcellularLocation>
</comment>
<evidence type="ECO:0000313" key="14">
    <source>
        <dbReference type="Proteomes" id="UP000027981"/>
    </source>
</evidence>
<keyword evidence="7 12" id="KW-0808">Transferase</keyword>
<keyword evidence="8 12" id="KW-0547">Nucleotide-binding</keyword>
<evidence type="ECO:0000256" key="9">
    <source>
        <dbReference type="ARBA" id="ARBA00022777"/>
    </source>
</evidence>
<dbReference type="NCBIfam" id="NF003122">
    <property type="entry name" value="PRK04040.1"/>
    <property type="match status" value="1"/>
</dbReference>
<gene>
    <name evidence="12" type="primary">adkA</name>
    <name evidence="13" type="ORF">PAP_01835</name>
</gene>
<evidence type="ECO:0000256" key="7">
    <source>
        <dbReference type="ARBA" id="ARBA00022679"/>
    </source>
</evidence>
<proteinExistence type="inferred from homology"/>
<comment type="catalytic activity">
    <reaction evidence="1 12">
        <text>AMP + ATP = 2 ADP</text>
        <dbReference type="Rhea" id="RHEA:12973"/>
        <dbReference type="ChEBI" id="CHEBI:30616"/>
        <dbReference type="ChEBI" id="CHEBI:456215"/>
        <dbReference type="ChEBI" id="CHEBI:456216"/>
        <dbReference type="EC" id="2.7.4.3"/>
    </reaction>
</comment>
<keyword evidence="9 12" id="KW-0418">Kinase</keyword>
<evidence type="ECO:0000256" key="5">
    <source>
        <dbReference type="ARBA" id="ARBA00019926"/>
    </source>
</evidence>
<evidence type="ECO:0000256" key="8">
    <source>
        <dbReference type="ARBA" id="ARBA00022741"/>
    </source>
</evidence>
<keyword evidence="6 12" id="KW-0963">Cytoplasm</keyword>
<dbReference type="Proteomes" id="UP000027981">
    <property type="component" value="Chromosome"/>
</dbReference>
<dbReference type="InterPro" id="IPR027417">
    <property type="entry name" value="P-loop_NTPase"/>
</dbReference>
<comment type="similarity">
    <text evidence="3 12">Belongs to the archaeal adenylate kinase family.</text>
</comment>
<evidence type="ECO:0000256" key="12">
    <source>
        <dbReference type="HAMAP-Rule" id="MF_00234"/>
    </source>
</evidence>
<dbReference type="eggNOG" id="arCOG01039">
    <property type="taxonomic scope" value="Archaea"/>
</dbReference>
<evidence type="ECO:0000256" key="11">
    <source>
        <dbReference type="ARBA" id="ARBA00033336"/>
    </source>
</evidence>
<evidence type="ECO:0000256" key="6">
    <source>
        <dbReference type="ARBA" id="ARBA00022490"/>
    </source>
</evidence>
<dbReference type="Gene3D" id="3.40.50.300">
    <property type="entry name" value="P-loop containing nucleotide triphosphate hydrolases"/>
    <property type="match status" value="1"/>
</dbReference>
<dbReference type="KEGG" id="ppac:PAP_01835"/>
<reference evidence="13 14" key="2">
    <citation type="journal article" date="2015" name="Genome Announc.">
        <title>Complete Genome Sequence of Hyperthermophilic Piezophilic Archaeon Palaeococcus pacificus DY20341T, Isolated from Deep-Sea Hydrothermal Sediments.</title>
        <authorList>
            <person name="Zeng X."/>
            <person name="Jebbar M."/>
            <person name="Shao Z."/>
        </authorList>
    </citation>
    <scope>NUCLEOTIDE SEQUENCE [LARGE SCALE GENOMIC DNA]</scope>
    <source>
        <strain evidence="13 14">DY20341</strain>
    </source>
</reference>
<evidence type="ECO:0000256" key="10">
    <source>
        <dbReference type="ARBA" id="ARBA00022840"/>
    </source>
</evidence>
<protein>
    <recommendedName>
        <fullName evidence="5 12">Adenylate kinase</fullName>
        <shortName evidence="12">AK</shortName>
        <ecNumber evidence="4 12">2.7.4.3</ecNumber>
    </recommendedName>
    <alternativeName>
        <fullName evidence="11 12">ATP-AMP transphosphorylase</fullName>
    </alternativeName>
</protein>